<reference evidence="2 3" key="1">
    <citation type="journal article" date="2015" name="ISME J.">
        <title>Draft Genome Sequence of Streptomyces incarnatus NRRL8089, which Produces the Nucleoside Antibiotic Sinefungin.</title>
        <authorList>
            <person name="Oshima K."/>
            <person name="Hattori M."/>
            <person name="Shimizu H."/>
            <person name="Fukuda K."/>
            <person name="Nemoto M."/>
            <person name="Inagaki K."/>
            <person name="Tamura T."/>
        </authorList>
    </citation>
    <scope>NUCLEOTIDE SEQUENCE [LARGE SCALE GENOMIC DNA]</scope>
    <source>
        <strain evidence="2 3">NRRL 8089</strain>
    </source>
</reference>
<dbReference type="EMBL" id="CP011497">
    <property type="protein sequence ID" value="AKJ10184.1"/>
    <property type="molecule type" value="Genomic_DNA"/>
</dbReference>
<keyword evidence="3" id="KW-1185">Reference proteome</keyword>
<dbReference type="RefSeq" id="WP_208898275.1">
    <property type="nucleotide sequence ID" value="NZ_CP011497.1"/>
</dbReference>
<name>A0ABM5TGX5_9ACTN</name>
<gene>
    <name evidence="2" type="ORF">ABB07_09165</name>
</gene>
<organism evidence="2 3">
    <name type="scientific">Streptomyces incarnatus</name>
    <dbReference type="NCBI Taxonomy" id="665007"/>
    <lineage>
        <taxon>Bacteria</taxon>
        <taxon>Bacillati</taxon>
        <taxon>Actinomycetota</taxon>
        <taxon>Actinomycetes</taxon>
        <taxon>Kitasatosporales</taxon>
        <taxon>Streptomycetaceae</taxon>
        <taxon>Streptomyces</taxon>
    </lineage>
</organism>
<proteinExistence type="predicted"/>
<feature type="region of interest" description="Disordered" evidence="1">
    <location>
        <begin position="339"/>
        <end position="369"/>
    </location>
</feature>
<accession>A0ABM5TGX5</accession>
<evidence type="ECO:0000256" key="1">
    <source>
        <dbReference type="SAM" id="MobiDB-lite"/>
    </source>
</evidence>
<sequence length="369" mass="40509">MADAQITLAYSRNTGVVAIATGEQYKSAESALNDAGFRRGEAGVYQLTYTDEAAVRATLAHLAERAEARGIQVTASSRRFIGDTAQDIARCLPGQWDTQVEIYSHPVWQEDLAPYLWDCGELARVVRTDRIPYAATLTDPISGTTLLLVERPGHQLSYLVGAFAPEPFGEGSNDPHAPRSITVPPFPGRAAQVITQRYLPAYDRAVHERRIAHVAEALDLIQSEWGSWNELPAAPQPGGAVRVEPPVFTTAAGEFLESAWREFLTVLDHAPALLDQCRPATSAWPQDAEVLDQLAVALLTTLQVREDLNSGVPLSRAEHRAQTRPAIETWLAHSQQFLRQARAASPRPRPTVALPQPPHRLTPGQARHR</sequence>
<dbReference type="Proteomes" id="UP000035366">
    <property type="component" value="Chromosome"/>
</dbReference>
<protein>
    <submittedName>
        <fullName evidence="2">Uncharacterized protein</fullName>
    </submittedName>
</protein>
<evidence type="ECO:0000313" key="2">
    <source>
        <dbReference type="EMBL" id="AKJ10184.1"/>
    </source>
</evidence>
<evidence type="ECO:0000313" key="3">
    <source>
        <dbReference type="Proteomes" id="UP000035366"/>
    </source>
</evidence>